<dbReference type="PANTHER" id="PTHR24286:SF24">
    <property type="entry name" value="LANOSTEROL 14-ALPHA DEMETHYLASE"/>
    <property type="match status" value="1"/>
</dbReference>
<dbReference type="InterPro" id="IPR001128">
    <property type="entry name" value="Cyt_P450"/>
</dbReference>
<evidence type="ECO:0000256" key="1">
    <source>
        <dbReference type="ARBA" id="ARBA00001971"/>
    </source>
</evidence>
<proteinExistence type="inferred from homology"/>
<comment type="cofactor">
    <cofactor evidence="1">
        <name>heme</name>
        <dbReference type="ChEBI" id="CHEBI:30413"/>
    </cofactor>
</comment>
<dbReference type="EMBL" id="CP069620">
    <property type="protein sequence ID" value="UZH55677.1"/>
    <property type="molecule type" value="Genomic_DNA"/>
</dbReference>
<organism evidence="8 9">
    <name type="scientific">Salinimicrobium tongyeongense</name>
    <dbReference type="NCBI Taxonomy" id="2809707"/>
    <lineage>
        <taxon>Bacteria</taxon>
        <taxon>Pseudomonadati</taxon>
        <taxon>Bacteroidota</taxon>
        <taxon>Flavobacteriia</taxon>
        <taxon>Flavobacteriales</taxon>
        <taxon>Flavobacteriaceae</taxon>
        <taxon>Salinimicrobium</taxon>
    </lineage>
</organism>
<keyword evidence="5" id="KW-0560">Oxidoreductase</keyword>
<dbReference type="Pfam" id="PF00067">
    <property type="entry name" value="p450"/>
    <property type="match status" value="1"/>
</dbReference>
<protein>
    <submittedName>
        <fullName evidence="8">Cytochrome P450</fullName>
    </submittedName>
</protein>
<keyword evidence="3" id="KW-0349">Heme</keyword>
<evidence type="ECO:0000256" key="3">
    <source>
        <dbReference type="ARBA" id="ARBA00022617"/>
    </source>
</evidence>
<evidence type="ECO:0000256" key="5">
    <source>
        <dbReference type="ARBA" id="ARBA00023002"/>
    </source>
</evidence>
<keyword evidence="9" id="KW-1185">Reference proteome</keyword>
<dbReference type="Gene3D" id="1.10.630.10">
    <property type="entry name" value="Cytochrome P450"/>
    <property type="match status" value="1"/>
</dbReference>
<dbReference type="CDD" id="cd11067">
    <property type="entry name" value="CYP152"/>
    <property type="match status" value="1"/>
</dbReference>
<evidence type="ECO:0000313" key="9">
    <source>
        <dbReference type="Proteomes" id="UP001163981"/>
    </source>
</evidence>
<evidence type="ECO:0000256" key="6">
    <source>
        <dbReference type="ARBA" id="ARBA00023004"/>
    </source>
</evidence>
<accession>A0ABY6NRZ5</accession>
<name>A0ABY6NRZ5_9FLAO</name>
<evidence type="ECO:0000256" key="4">
    <source>
        <dbReference type="ARBA" id="ARBA00022723"/>
    </source>
</evidence>
<dbReference type="InterPro" id="IPR036396">
    <property type="entry name" value="Cyt_P450_sf"/>
</dbReference>
<keyword evidence="6" id="KW-0408">Iron</keyword>
<keyword evidence="7" id="KW-0503">Monooxygenase</keyword>
<keyword evidence="4" id="KW-0479">Metal-binding</keyword>
<evidence type="ECO:0000256" key="7">
    <source>
        <dbReference type="ARBA" id="ARBA00023033"/>
    </source>
</evidence>
<dbReference type="RefSeq" id="WP_265164072.1">
    <property type="nucleotide sequence ID" value="NZ_CP069620.1"/>
</dbReference>
<dbReference type="Proteomes" id="UP001163981">
    <property type="component" value="Chromosome"/>
</dbReference>
<dbReference type="SUPFAM" id="SSF48264">
    <property type="entry name" value="Cytochrome P450"/>
    <property type="match status" value="1"/>
</dbReference>
<dbReference type="PANTHER" id="PTHR24286">
    <property type="entry name" value="CYTOCHROME P450 26"/>
    <property type="match status" value="1"/>
</dbReference>
<comment type="similarity">
    <text evidence="2">Belongs to the cytochrome P450 family.</text>
</comment>
<evidence type="ECO:0000256" key="2">
    <source>
        <dbReference type="ARBA" id="ARBA00010617"/>
    </source>
</evidence>
<evidence type="ECO:0000313" key="8">
    <source>
        <dbReference type="EMBL" id="UZH55677.1"/>
    </source>
</evidence>
<reference evidence="8" key="1">
    <citation type="submission" date="2021-02" db="EMBL/GenBank/DDBJ databases">
        <title>Salinimicrobium sp. nov. isolated from seawater in Tongyeong, Republic of Korea.</title>
        <authorList>
            <person name="Lee S.-J."/>
        </authorList>
    </citation>
    <scope>NUCLEOTIDE SEQUENCE</scope>
    <source>
        <strain evidence="8">HN-2-9-2</strain>
    </source>
</reference>
<sequence length="413" mass="48358">MESTPGILYKGYNYFHEQFQKQETDLLKVRLFLKKALVMRGEEAAEIFYDDSRFSREGATPKRFKKTLLGKGGVQGLDGDEHVHRKRMFMQEMNPDSLARLEEFFEAHLQKAISSWEKQPEITFFDEIEEVLFRAACDWVGVPVKEDEVEQRKNELSELIDGAGRVGPGHYKARRARKSSEKWIMKLVRQKRKQKINASGSSILSRFSFHRNLQNKLLDRRIVAVEILNLLRPIVAISRYITFSALALHENPQYRERLRKDTSKLDLYFVQEVRRFYPFFPFVPAKVNKEFEWKGVKFPKGRRVLLDLYATQHHEKIWSNPNVFYAERFSTWNGSAFNFIPQGGGDHVHNHRCAGEWITIKLTRIALNNLVEKMSYHIPEQDLKIELSNIPAIPKSRLKMTNIERTLSGIQVL</sequence>
<gene>
    <name evidence="8" type="ORF">JRG66_01950</name>
</gene>